<comment type="caution">
    <text evidence="2">The sequence shown here is derived from an EMBL/GenBank/DDBJ whole genome shotgun (WGS) entry which is preliminary data.</text>
</comment>
<keyword evidence="3" id="KW-1185">Reference proteome</keyword>
<dbReference type="OrthoDB" id="2665476at2"/>
<accession>A0A511W792</accession>
<feature type="transmembrane region" description="Helical" evidence="1">
    <location>
        <begin position="21"/>
        <end position="38"/>
    </location>
</feature>
<feature type="transmembrane region" description="Helical" evidence="1">
    <location>
        <begin position="102"/>
        <end position="123"/>
    </location>
</feature>
<reference evidence="2 3" key="1">
    <citation type="submission" date="2019-07" db="EMBL/GenBank/DDBJ databases">
        <title>Whole genome shotgun sequence of Alkalibacillus haloalkaliphilus NBRC 103110.</title>
        <authorList>
            <person name="Hosoyama A."/>
            <person name="Uohara A."/>
            <person name="Ohji S."/>
            <person name="Ichikawa N."/>
        </authorList>
    </citation>
    <scope>NUCLEOTIDE SEQUENCE [LARGE SCALE GENOMIC DNA]</scope>
    <source>
        <strain evidence="2 3">NBRC 103110</strain>
    </source>
</reference>
<keyword evidence="1" id="KW-0472">Membrane</keyword>
<feature type="transmembrane region" description="Helical" evidence="1">
    <location>
        <begin position="166"/>
        <end position="189"/>
    </location>
</feature>
<evidence type="ECO:0000313" key="3">
    <source>
        <dbReference type="Proteomes" id="UP000321440"/>
    </source>
</evidence>
<evidence type="ECO:0000313" key="2">
    <source>
        <dbReference type="EMBL" id="GEN46954.1"/>
    </source>
</evidence>
<name>A0A511W792_9BACI</name>
<sequence>MRKSYEFFLIFIKENYYNKMAIFWVVFIPLIFFLINHSNWFTNPPEQHQAYLQLSLFWVFMILISAVVNTAVELFTMRDRGFFKMFSFIAGSKSSIIFGKGLANFSLLIISMVLFNAIIALLFQLNPLTLIGMGLLLVFLTYIPAAFFFSWIIALPFKAESIVPAFSLLTILLIYLTSRTTGFDSYILLINPAEFMIRVADLVVTSSEAFTYANLSVLSVTACLYIVVGLLTFKFINLESKASRN</sequence>
<feature type="transmembrane region" description="Helical" evidence="1">
    <location>
        <begin position="129"/>
        <end position="154"/>
    </location>
</feature>
<gene>
    <name evidence="2" type="ORF">AHA02nite_27300</name>
</gene>
<proteinExistence type="predicted"/>
<organism evidence="2 3">
    <name type="scientific">Alkalibacillus haloalkaliphilus</name>
    <dbReference type="NCBI Taxonomy" id="94136"/>
    <lineage>
        <taxon>Bacteria</taxon>
        <taxon>Bacillati</taxon>
        <taxon>Bacillota</taxon>
        <taxon>Bacilli</taxon>
        <taxon>Bacillales</taxon>
        <taxon>Bacillaceae</taxon>
        <taxon>Alkalibacillus</taxon>
    </lineage>
</organism>
<dbReference type="Proteomes" id="UP000321440">
    <property type="component" value="Unassembled WGS sequence"/>
</dbReference>
<dbReference type="EMBL" id="BJYA01000020">
    <property type="protein sequence ID" value="GEN46954.1"/>
    <property type="molecule type" value="Genomic_DNA"/>
</dbReference>
<keyword evidence="1" id="KW-1133">Transmembrane helix</keyword>
<feature type="transmembrane region" description="Helical" evidence="1">
    <location>
        <begin position="50"/>
        <end position="75"/>
    </location>
</feature>
<evidence type="ECO:0000256" key="1">
    <source>
        <dbReference type="SAM" id="Phobius"/>
    </source>
</evidence>
<dbReference type="RefSeq" id="WP_146818215.1">
    <property type="nucleotide sequence ID" value="NZ_BJYA01000020.1"/>
</dbReference>
<feature type="transmembrane region" description="Helical" evidence="1">
    <location>
        <begin position="209"/>
        <end position="236"/>
    </location>
</feature>
<dbReference type="AlphaFoldDB" id="A0A511W792"/>
<keyword evidence="1" id="KW-0812">Transmembrane</keyword>
<protein>
    <submittedName>
        <fullName evidence="2">Uncharacterized protein</fullName>
    </submittedName>
</protein>